<keyword evidence="1" id="KW-0812">Transmembrane</keyword>
<sequence>MKITLYLILAFYGILLAYSLISLRKKYSLPNWLSFFNLLGSFFLLISWINKIFVPLGLIILLITGPINGYLMNGKVNLKHLVVKTILSAILLIWVLII</sequence>
<organism evidence="2 3">
    <name type="scientific">Floricoccus penangensis</name>
    <dbReference type="NCBI Taxonomy" id="1859475"/>
    <lineage>
        <taxon>Bacteria</taxon>
        <taxon>Bacillati</taxon>
        <taxon>Bacillota</taxon>
        <taxon>Bacilli</taxon>
        <taxon>Lactobacillales</taxon>
        <taxon>Streptococcaceae</taxon>
        <taxon>Floricoccus</taxon>
    </lineage>
</organism>
<gene>
    <name evidence="2" type="ORF">BG262_03530</name>
</gene>
<protein>
    <submittedName>
        <fullName evidence="2">Uncharacterized protein</fullName>
    </submittedName>
</protein>
<feature type="transmembrane region" description="Helical" evidence="1">
    <location>
        <begin position="52"/>
        <end position="71"/>
    </location>
</feature>
<keyword evidence="1" id="KW-0472">Membrane</keyword>
<keyword evidence="3" id="KW-1185">Reference proteome</keyword>
<feature type="transmembrane region" description="Helical" evidence="1">
    <location>
        <begin position="30"/>
        <end position="46"/>
    </location>
</feature>
<name>A0A9Q5JGH9_9LACT</name>
<evidence type="ECO:0000313" key="3">
    <source>
        <dbReference type="Proteomes" id="UP000177273"/>
    </source>
</evidence>
<feature type="transmembrane region" description="Helical" evidence="1">
    <location>
        <begin position="6"/>
        <end position="23"/>
    </location>
</feature>
<dbReference type="EMBL" id="MKIQ01000027">
    <property type="protein sequence ID" value="OFI46875.1"/>
    <property type="molecule type" value="Genomic_DNA"/>
</dbReference>
<evidence type="ECO:0000256" key="1">
    <source>
        <dbReference type="SAM" id="Phobius"/>
    </source>
</evidence>
<accession>A0A9Q5JGH9</accession>
<dbReference type="AlphaFoldDB" id="A0A9Q5JGH9"/>
<dbReference type="OrthoDB" id="9936505at2"/>
<dbReference type="RefSeq" id="WP_070788008.1">
    <property type="nucleotide sequence ID" value="NZ_MKIQ01000027.1"/>
</dbReference>
<comment type="caution">
    <text evidence="2">The sequence shown here is derived from an EMBL/GenBank/DDBJ whole genome shotgun (WGS) entry which is preliminary data.</text>
</comment>
<evidence type="ECO:0000313" key="2">
    <source>
        <dbReference type="EMBL" id="OFI46875.1"/>
    </source>
</evidence>
<proteinExistence type="predicted"/>
<reference evidence="3" key="1">
    <citation type="submission" date="2016-09" db="EMBL/GenBank/DDBJ databases">
        <title>Draft genome sequence of a novel species of the family Streptococcaceae isolated from flowers.</title>
        <authorList>
            <person name="Chuah L.-O."/>
            <person name="Yap K.-P."/>
            <person name="Thong K.L."/>
            <person name="Liong M.T."/>
            <person name="Ahmad R."/>
            <person name="Rusul G."/>
        </authorList>
    </citation>
    <scope>NUCLEOTIDE SEQUENCE [LARGE SCALE GENOMIC DNA]</scope>
    <source>
        <strain evidence="3">HibF3</strain>
    </source>
</reference>
<dbReference type="Proteomes" id="UP000177273">
    <property type="component" value="Unassembled WGS sequence"/>
</dbReference>
<keyword evidence="1" id="KW-1133">Transmembrane helix</keyword>
<feature type="transmembrane region" description="Helical" evidence="1">
    <location>
        <begin position="78"/>
        <end position="97"/>
    </location>
</feature>